<reference evidence="4" key="1">
    <citation type="journal article" date="2019" name="Int. J. Syst. Evol. Microbiol.">
        <title>The Global Catalogue of Microorganisms (GCM) 10K type strain sequencing project: providing services to taxonomists for standard genome sequencing and annotation.</title>
        <authorList>
            <consortium name="The Broad Institute Genomics Platform"/>
            <consortium name="The Broad Institute Genome Sequencing Center for Infectious Disease"/>
            <person name="Wu L."/>
            <person name="Ma J."/>
        </authorList>
    </citation>
    <scope>NUCLEOTIDE SEQUENCE [LARGE SCALE GENOMIC DNA]</scope>
    <source>
        <strain evidence="4">CCUG 50353</strain>
    </source>
</reference>
<evidence type="ECO:0000256" key="2">
    <source>
        <dbReference type="SAM" id="SignalP"/>
    </source>
</evidence>
<keyword evidence="1" id="KW-0812">Transmembrane</keyword>
<proteinExistence type="predicted"/>
<evidence type="ECO:0000313" key="4">
    <source>
        <dbReference type="Proteomes" id="UP001595733"/>
    </source>
</evidence>
<organism evidence="3 4">
    <name type="scientific">Chryseomicrobium palamuruense</name>
    <dbReference type="NCBI Taxonomy" id="682973"/>
    <lineage>
        <taxon>Bacteria</taxon>
        <taxon>Bacillati</taxon>
        <taxon>Bacillota</taxon>
        <taxon>Bacilli</taxon>
        <taxon>Bacillales</taxon>
        <taxon>Caryophanaceae</taxon>
        <taxon>Chryseomicrobium</taxon>
    </lineage>
</organism>
<feature type="signal peptide" evidence="2">
    <location>
        <begin position="1"/>
        <end position="22"/>
    </location>
</feature>
<keyword evidence="1" id="KW-1133">Transmembrane helix</keyword>
<gene>
    <name evidence="3" type="ORF">ACFO0S_14595</name>
</gene>
<accession>A0ABV8UY65</accession>
<feature type="chain" id="PRO_5046398955" evidence="2">
    <location>
        <begin position="23"/>
        <end position="148"/>
    </location>
</feature>
<evidence type="ECO:0000313" key="3">
    <source>
        <dbReference type="EMBL" id="MFC4356287.1"/>
    </source>
</evidence>
<keyword evidence="2" id="KW-0732">Signal</keyword>
<dbReference type="Proteomes" id="UP001595733">
    <property type="component" value="Unassembled WGS sequence"/>
</dbReference>
<protein>
    <submittedName>
        <fullName evidence="3">Uncharacterized protein</fullName>
    </submittedName>
</protein>
<feature type="transmembrane region" description="Helical" evidence="1">
    <location>
        <begin position="122"/>
        <end position="140"/>
    </location>
</feature>
<dbReference type="RefSeq" id="WP_378142861.1">
    <property type="nucleotide sequence ID" value="NZ_JBHSEF010000029.1"/>
</dbReference>
<dbReference type="EMBL" id="JBHSEF010000029">
    <property type="protein sequence ID" value="MFC4356287.1"/>
    <property type="molecule type" value="Genomic_DNA"/>
</dbReference>
<evidence type="ECO:0000256" key="1">
    <source>
        <dbReference type="SAM" id="Phobius"/>
    </source>
</evidence>
<keyword evidence="4" id="KW-1185">Reference proteome</keyword>
<name>A0ABV8UY65_9BACL</name>
<sequence>MRRATSALLIFFLLVTGGNAQALSWAYPFVTWDGKMYEVMEDQTLEASEVGAVIGEVEMQADDMTGDYYGDASNVYEKGTKYYEILGTPKEVAIAVQVGNNWVQAVFVGDQPISLKDIFTSPWLFVCTGLLIGGFVYFIIRGVRQGGH</sequence>
<comment type="caution">
    <text evidence="3">The sequence shown here is derived from an EMBL/GenBank/DDBJ whole genome shotgun (WGS) entry which is preliminary data.</text>
</comment>
<keyword evidence="1" id="KW-0472">Membrane</keyword>